<dbReference type="InterPro" id="IPR001638">
    <property type="entry name" value="Solute-binding_3/MltF_N"/>
</dbReference>
<evidence type="ECO:0000256" key="2">
    <source>
        <dbReference type="ARBA" id="ARBA00010742"/>
    </source>
</evidence>
<organism evidence="6 7">
    <name type="scientific">Amnibacterium endophyticum</name>
    <dbReference type="NCBI Taxonomy" id="2109337"/>
    <lineage>
        <taxon>Bacteria</taxon>
        <taxon>Bacillati</taxon>
        <taxon>Actinomycetota</taxon>
        <taxon>Actinomycetes</taxon>
        <taxon>Micrococcales</taxon>
        <taxon>Microbacteriaceae</taxon>
        <taxon>Amnibacterium</taxon>
    </lineage>
</organism>
<evidence type="ECO:0000256" key="1">
    <source>
        <dbReference type="ARBA" id="ARBA00004418"/>
    </source>
</evidence>
<evidence type="ECO:0000259" key="5">
    <source>
        <dbReference type="SMART" id="SM00062"/>
    </source>
</evidence>
<dbReference type="InterPro" id="IPR015168">
    <property type="entry name" value="SsuA/THI5"/>
</dbReference>
<dbReference type="Pfam" id="PF09084">
    <property type="entry name" value="NMT1"/>
    <property type="match status" value="1"/>
</dbReference>
<dbReference type="CDD" id="cd01008">
    <property type="entry name" value="PBP2_NrtA_SsuA_CpmA_like"/>
    <property type="match status" value="1"/>
</dbReference>
<dbReference type="Proteomes" id="UP001597347">
    <property type="component" value="Unassembled WGS sequence"/>
</dbReference>
<comment type="subcellular location">
    <subcellularLocation>
        <location evidence="1">Periplasm</location>
    </subcellularLocation>
</comment>
<dbReference type="EMBL" id="JBHUEA010000029">
    <property type="protein sequence ID" value="MFD1722821.1"/>
    <property type="molecule type" value="Genomic_DNA"/>
</dbReference>
<accession>A0ABW4LHK5</accession>
<name>A0ABW4LHK5_9MICO</name>
<dbReference type="Gene3D" id="3.40.190.10">
    <property type="entry name" value="Periplasmic binding protein-like II"/>
    <property type="match status" value="2"/>
</dbReference>
<keyword evidence="3 4" id="KW-0732">Signal</keyword>
<gene>
    <name evidence="6" type="ORF">ACFSBI_14790</name>
</gene>
<feature type="chain" id="PRO_5045576051" evidence="4">
    <location>
        <begin position="24"/>
        <end position="322"/>
    </location>
</feature>
<dbReference type="SMART" id="SM00062">
    <property type="entry name" value="PBPb"/>
    <property type="match status" value="1"/>
</dbReference>
<dbReference type="PANTHER" id="PTHR30024">
    <property type="entry name" value="ALIPHATIC SULFONATES-BINDING PROTEIN-RELATED"/>
    <property type="match status" value="1"/>
</dbReference>
<evidence type="ECO:0000313" key="7">
    <source>
        <dbReference type="Proteomes" id="UP001597347"/>
    </source>
</evidence>
<evidence type="ECO:0000256" key="4">
    <source>
        <dbReference type="SAM" id="SignalP"/>
    </source>
</evidence>
<keyword evidence="7" id="KW-1185">Reference proteome</keyword>
<dbReference type="PANTHER" id="PTHR30024:SF47">
    <property type="entry name" value="TAURINE-BINDING PERIPLASMIC PROTEIN"/>
    <property type="match status" value="1"/>
</dbReference>
<dbReference type="SUPFAM" id="SSF53850">
    <property type="entry name" value="Periplasmic binding protein-like II"/>
    <property type="match status" value="1"/>
</dbReference>
<comment type="similarity">
    <text evidence="2">Belongs to the bacterial solute-binding protein SsuA/TauA family.</text>
</comment>
<evidence type="ECO:0000313" key="6">
    <source>
        <dbReference type="EMBL" id="MFD1722821.1"/>
    </source>
</evidence>
<proteinExistence type="inferred from homology"/>
<feature type="domain" description="Solute-binding protein family 3/N-terminal" evidence="5">
    <location>
        <begin position="41"/>
        <end position="254"/>
    </location>
</feature>
<dbReference type="RefSeq" id="WP_377936262.1">
    <property type="nucleotide sequence ID" value="NZ_JBHUEA010000029.1"/>
</dbReference>
<protein>
    <submittedName>
        <fullName evidence="6">ABC transporter substrate-binding protein</fullName>
    </submittedName>
</protein>
<feature type="signal peptide" evidence="4">
    <location>
        <begin position="1"/>
        <end position="23"/>
    </location>
</feature>
<dbReference type="PROSITE" id="PS51257">
    <property type="entry name" value="PROKAR_LIPOPROTEIN"/>
    <property type="match status" value="1"/>
</dbReference>
<comment type="caution">
    <text evidence="6">The sequence shown here is derived from an EMBL/GenBank/DDBJ whole genome shotgun (WGS) entry which is preliminary data.</text>
</comment>
<reference evidence="7" key="1">
    <citation type="journal article" date="2019" name="Int. J. Syst. Evol. Microbiol.">
        <title>The Global Catalogue of Microorganisms (GCM) 10K type strain sequencing project: providing services to taxonomists for standard genome sequencing and annotation.</title>
        <authorList>
            <consortium name="The Broad Institute Genomics Platform"/>
            <consortium name="The Broad Institute Genome Sequencing Center for Infectious Disease"/>
            <person name="Wu L."/>
            <person name="Ma J."/>
        </authorList>
    </citation>
    <scope>NUCLEOTIDE SEQUENCE [LARGE SCALE GENOMIC DNA]</scope>
    <source>
        <strain evidence="7">CGMCC 1.12471</strain>
    </source>
</reference>
<evidence type="ECO:0000256" key="3">
    <source>
        <dbReference type="ARBA" id="ARBA00022729"/>
    </source>
</evidence>
<sequence length="322" mass="33405">MNRSIRATTSMLAVATTAVLALAGCSAATTSESGAPAQDAVVRLAATSPMSWAQPHVVANEGGWEEAGIDLEQTEFATGREALQALLGGGADIAEVSASNVVSAAYAGNDVVVLGRGGTWGSWNVLADADSGIEEAGDLVGKRVGVTTGTSSEIALTSFLTENGVDVKSVELVNISPADMTSALASGSVDAVNPWQPNATKTIEELGDDVVALPYDYTQNYLIGTTRAYLDENPDTVERFLEAYGSADATLTEDPGKAAAAVAEAAQIDEQTLRTVWEDYTFKTAPADEAVVDEMKDVAALLTENGSVSGDVPDFASMFHTW</sequence>